<accession>A0ABS5AJF0</accession>
<organism evidence="3 4">
    <name type="scientific">Crossiella equi</name>
    <dbReference type="NCBI Taxonomy" id="130796"/>
    <lineage>
        <taxon>Bacteria</taxon>
        <taxon>Bacillati</taxon>
        <taxon>Actinomycetota</taxon>
        <taxon>Actinomycetes</taxon>
        <taxon>Pseudonocardiales</taxon>
        <taxon>Pseudonocardiaceae</taxon>
        <taxon>Crossiella</taxon>
    </lineage>
</organism>
<evidence type="ECO:0000256" key="2">
    <source>
        <dbReference type="SAM" id="Phobius"/>
    </source>
</evidence>
<name>A0ABS5AJF0_9PSEU</name>
<proteinExistence type="predicted"/>
<feature type="transmembrane region" description="Helical" evidence="2">
    <location>
        <begin position="273"/>
        <end position="295"/>
    </location>
</feature>
<feature type="transmembrane region" description="Helical" evidence="2">
    <location>
        <begin position="380"/>
        <end position="404"/>
    </location>
</feature>
<dbReference type="RefSeq" id="WP_209707322.1">
    <property type="nucleotide sequence ID" value="NZ_JAGIOO010000001.1"/>
</dbReference>
<evidence type="ECO:0000313" key="3">
    <source>
        <dbReference type="EMBL" id="MBP2476698.1"/>
    </source>
</evidence>
<feature type="transmembrane region" description="Helical" evidence="2">
    <location>
        <begin position="189"/>
        <end position="210"/>
    </location>
</feature>
<evidence type="ECO:0000313" key="4">
    <source>
        <dbReference type="Proteomes" id="UP001519363"/>
    </source>
</evidence>
<feature type="transmembrane region" description="Helical" evidence="2">
    <location>
        <begin position="109"/>
        <end position="128"/>
    </location>
</feature>
<feature type="transmembrane region" description="Helical" evidence="2">
    <location>
        <begin position="346"/>
        <end position="368"/>
    </location>
</feature>
<feature type="transmembrane region" description="Helical" evidence="2">
    <location>
        <begin position="315"/>
        <end position="334"/>
    </location>
</feature>
<keyword evidence="2" id="KW-0472">Membrane</keyword>
<feature type="compositionally biased region" description="Acidic residues" evidence="1">
    <location>
        <begin position="14"/>
        <end position="27"/>
    </location>
</feature>
<protein>
    <recommendedName>
        <fullName evidence="5">DUF4173 domain-containing protein</fullName>
    </recommendedName>
</protein>
<gene>
    <name evidence="3" type="ORF">JOF53_005570</name>
</gene>
<evidence type="ECO:0008006" key="5">
    <source>
        <dbReference type="Google" id="ProtNLM"/>
    </source>
</evidence>
<dbReference type="EMBL" id="JAGIOO010000001">
    <property type="protein sequence ID" value="MBP2476698.1"/>
    <property type="molecule type" value="Genomic_DNA"/>
</dbReference>
<reference evidence="3 4" key="1">
    <citation type="submission" date="2021-03" db="EMBL/GenBank/DDBJ databases">
        <title>Sequencing the genomes of 1000 actinobacteria strains.</title>
        <authorList>
            <person name="Klenk H.-P."/>
        </authorList>
    </citation>
    <scope>NUCLEOTIDE SEQUENCE [LARGE SCALE GENOMIC DNA]</scope>
    <source>
        <strain evidence="3 4">DSM 44580</strain>
    </source>
</reference>
<feature type="transmembrane region" description="Helical" evidence="2">
    <location>
        <begin position="230"/>
        <end position="252"/>
    </location>
</feature>
<dbReference type="Pfam" id="PF13687">
    <property type="entry name" value="DUF4153"/>
    <property type="match status" value="1"/>
</dbReference>
<dbReference type="Proteomes" id="UP001519363">
    <property type="component" value="Unassembled WGS sequence"/>
</dbReference>
<keyword evidence="2" id="KW-0812">Transmembrane</keyword>
<feature type="transmembrane region" description="Helical" evidence="2">
    <location>
        <begin position="53"/>
        <end position="72"/>
    </location>
</feature>
<keyword evidence="2" id="KW-1133">Transmembrane helix</keyword>
<sequence length="522" mass="54838">MDPAAGAEARTEAEAESQAEAEPDADSTAEVAAEPAPPAPALTPVPVPVRAHAPSTVVAASLTAGLAAAVLLPLDLPGLGWLLTGLVLTALVWLVARRDRAEPLAWPERLVRGGWAALALALLAVGAFRDAGWLFTLCVLGAAAAGSLAVSGGRSVLGAVAVPVRAVGRMGWFVHGLAAVRVRGSRGRLLVSAVVSLLLLLVFGALFAGADATFRELVSAALPTVDGPGVVRGGFVFVVLTLGTAGACLVAVRGFREPSAGTVRRVGVLEWALPVGVLVVLFGGFVAVQLAALFGGEGYVRRTAQLTYAEYARSGFWQLSAVSVLALAVIAAAVRWAPREHRAERVVLRVLPGALAVLTLVIVASAISRMLAYQEVYGSTVLRLLVLTCEIWIGFVYLVVLAAGIRLRGAWVPRIAVASGLLVLVGLAAANPEHLVAQHNVERGRVDLRYHGDLSADAVPALLGLPQEDRACLFPRFRNELAYAEERGGWRAWNLSRSRARSLLLAHADPSADCYRMSYRPR</sequence>
<evidence type="ECO:0000256" key="1">
    <source>
        <dbReference type="SAM" id="MobiDB-lite"/>
    </source>
</evidence>
<feature type="transmembrane region" description="Helical" evidence="2">
    <location>
        <begin position="78"/>
        <end position="97"/>
    </location>
</feature>
<feature type="region of interest" description="Disordered" evidence="1">
    <location>
        <begin position="1"/>
        <end position="45"/>
    </location>
</feature>
<keyword evidence="4" id="KW-1185">Reference proteome</keyword>
<feature type="transmembrane region" description="Helical" evidence="2">
    <location>
        <begin position="134"/>
        <end position="162"/>
    </location>
</feature>
<comment type="caution">
    <text evidence="3">The sequence shown here is derived from an EMBL/GenBank/DDBJ whole genome shotgun (WGS) entry which is preliminary data.</text>
</comment>
<feature type="compositionally biased region" description="Pro residues" evidence="1">
    <location>
        <begin position="35"/>
        <end position="45"/>
    </location>
</feature>
<dbReference type="InterPro" id="IPR025291">
    <property type="entry name" value="DUF4153"/>
</dbReference>